<dbReference type="AlphaFoldDB" id="A0A6P0HHQ4"/>
<dbReference type="GO" id="GO:0009432">
    <property type="term" value="P:SOS response"/>
    <property type="evidence" value="ECO:0007669"/>
    <property type="project" value="UniProtKB-KW"/>
</dbReference>
<keyword evidence="4" id="KW-0175">Coiled coil</keyword>
<feature type="coiled-coil region" evidence="4">
    <location>
        <begin position="313"/>
        <end position="383"/>
    </location>
</feature>
<dbReference type="InterPro" id="IPR027417">
    <property type="entry name" value="P-loop_NTPase"/>
</dbReference>
<evidence type="ECO:0000313" key="6">
    <source>
        <dbReference type="Proteomes" id="UP000468687"/>
    </source>
</evidence>
<reference evidence="5 6" key="1">
    <citation type="journal article" date="2014" name="Int. J. Syst. Evol. Microbiol.">
        <title>Nocardioides zeae sp. nov., isolated from the stem of Zea mays.</title>
        <authorList>
            <person name="Glaeser S.P."/>
            <person name="McInroy J.A."/>
            <person name="Busse H.J."/>
            <person name="Kampfer P."/>
        </authorList>
    </citation>
    <scope>NUCLEOTIDE SEQUENCE [LARGE SCALE GENOMIC DNA]</scope>
    <source>
        <strain evidence="5 6">JCM 30728</strain>
    </source>
</reference>
<protein>
    <submittedName>
        <fullName evidence="5">Uncharacterized protein</fullName>
    </submittedName>
</protein>
<dbReference type="PANTHER" id="PTHR32182:SF0">
    <property type="entry name" value="DNA REPLICATION AND REPAIR PROTEIN RECF"/>
    <property type="match status" value="1"/>
</dbReference>
<gene>
    <name evidence="5" type="ORF">G3T38_07285</name>
</gene>
<sequence length="1114" mass="123627">MSEALFEPPAGESLAEPQWRLAEVQVANWGTFHDAIYRIPIARKGHLVTGPSGSGKSSLLDAIAAVLTPDKWLRLNQAAQGGRRRDDQRSVYSYVRGAWSRTVDATEDKVVSAYLRDRATWSGIVLQFEDGRGSTVSLARMFFLRATASTSAEVNDLCLLERSAVDLEELQGFVTAGIETRKIAQRWPTAVVTSNHSHSKFYARMRSVFGIAEETALQLLHKTQAAKSLDSLDQLFRDYMLPTPGTFALADTAVEQFGELRDAHERVVQLRRQRDDLLALKEHAERYDAAQDAADRTRTLIDAVRPYRLRRTLGLARTELAALEERLRMLTIEVEQADTAHAAARTTCADAERRVQSLGGAEVDRLQERIRVARETVDAVRDRWREFDTSLRSVGVDGAPEDADGFAELVRAIDEILAQEPPPGMGHEQMRALAEARAEVQRLDREITSIRTTGSTVPDDLLTIRGALALDLGVPVAALPFAAEQLEVRADHADWTGAIERVLRPFALTLLVRPEHLAAVRRWIDARSLRARVVFEEAGASAPPVRPARSDLSLVHRVTVAPGPFSAWIAGQLSERYDYACVASPDALGDHVRAVTVNGQLKTSRTRYEKDDRRRIDDRGRWVLGDRDGKLEALSVQHREATIRRGELEDAANRSDRDRTAAVSRQAVLRTLRRQSWGDIDRRGAAAAVASLEQQLLEVSANRGDLHAALTAQHQAQQQLDAATVQRDELRFQLRSANGARATVTAVVAEIEGDVASGAVAEIDAGTTAALDERFRRHGGRRITRERIGDISHDVTQQLGQENTAALSAVATAGNDVVGAATHFNDHWPAAAATAELVATVGDRGAYLDLLDSIVAQGLPDHEANFLRLLRDRSRDLIGELVSDIHDAPREIEERIRPVNASLRRSPFDEGRFLKLRIKTRRTETVHRFLADLRSVVDGSWTDDDVASAERRFAVLADLMRRLASSDHVDRTWRLQCLDTRLHVTFLAEEIDDLGRVQATYDSGAAMSGGQQQKLVIFCLAAALRYQLADTDDAVPRYGTIVLDEAFDKADTRYTRMALDVFVEFGFQMVLATPQKLLQTIEPYVGGATSIENPTRRLSTFADIPWSERREEET</sequence>
<evidence type="ECO:0000256" key="2">
    <source>
        <dbReference type="ARBA" id="ARBA00023204"/>
    </source>
</evidence>
<keyword evidence="3" id="KW-0742">SOS response</keyword>
<evidence type="ECO:0000256" key="3">
    <source>
        <dbReference type="ARBA" id="ARBA00023236"/>
    </source>
</evidence>
<dbReference type="Pfam" id="PF13558">
    <property type="entry name" value="SbcC_Walker_B"/>
    <property type="match status" value="1"/>
</dbReference>
<dbReference type="RefSeq" id="WP_163771466.1">
    <property type="nucleotide sequence ID" value="NZ_JAAGXA010000004.1"/>
</dbReference>
<feature type="coiled-coil region" evidence="4">
    <location>
        <begin position="426"/>
        <end position="453"/>
    </location>
</feature>
<dbReference type="Proteomes" id="UP000468687">
    <property type="component" value="Unassembled WGS sequence"/>
</dbReference>
<evidence type="ECO:0000313" key="5">
    <source>
        <dbReference type="EMBL" id="NEN78076.1"/>
    </source>
</evidence>
<dbReference type="GO" id="GO:0000731">
    <property type="term" value="P:DNA synthesis involved in DNA repair"/>
    <property type="evidence" value="ECO:0007669"/>
    <property type="project" value="TreeGrafter"/>
</dbReference>
<evidence type="ECO:0000256" key="4">
    <source>
        <dbReference type="SAM" id="Coils"/>
    </source>
</evidence>
<keyword evidence="6" id="KW-1185">Reference proteome</keyword>
<evidence type="ECO:0000256" key="1">
    <source>
        <dbReference type="ARBA" id="ARBA00022763"/>
    </source>
</evidence>
<dbReference type="SUPFAM" id="SSF52540">
    <property type="entry name" value="P-loop containing nucleoside triphosphate hydrolases"/>
    <property type="match status" value="1"/>
</dbReference>
<dbReference type="Pfam" id="PF13555">
    <property type="entry name" value="AAA_29"/>
    <property type="match status" value="1"/>
</dbReference>
<keyword evidence="2" id="KW-0234">DNA repair</keyword>
<keyword evidence="1" id="KW-0227">DNA damage</keyword>
<comment type="caution">
    <text evidence="5">The sequence shown here is derived from an EMBL/GenBank/DDBJ whole genome shotgun (WGS) entry which is preliminary data.</text>
</comment>
<proteinExistence type="predicted"/>
<organism evidence="5 6">
    <name type="scientific">Nocardioides zeae</name>
    <dbReference type="NCBI Taxonomy" id="1457234"/>
    <lineage>
        <taxon>Bacteria</taxon>
        <taxon>Bacillati</taxon>
        <taxon>Actinomycetota</taxon>
        <taxon>Actinomycetes</taxon>
        <taxon>Propionibacteriales</taxon>
        <taxon>Nocardioidaceae</taxon>
        <taxon>Nocardioides</taxon>
    </lineage>
</organism>
<dbReference type="GO" id="GO:0006302">
    <property type="term" value="P:double-strand break repair"/>
    <property type="evidence" value="ECO:0007669"/>
    <property type="project" value="TreeGrafter"/>
</dbReference>
<accession>A0A6P0HHQ4</accession>
<dbReference type="EMBL" id="JAAGXA010000004">
    <property type="protein sequence ID" value="NEN78076.1"/>
    <property type="molecule type" value="Genomic_DNA"/>
</dbReference>
<dbReference type="PANTHER" id="PTHR32182">
    <property type="entry name" value="DNA REPLICATION AND REPAIR PROTEIN RECF"/>
    <property type="match status" value="1"/>
</dbReference>
<dbReference type="Gene3D" id="3.40.50.300">
    <property type="entry name" value="P-loop containing nucleotide triphosphate hydrolases"/>
    <property type="match status" value="1"/>
</dbReference>
<dbReference type="CDD" id="cd00267">
    <property type="entry name" value="ABC_ATPase"/>
    <property type="match status" value="1"/>
</dbReference>
<name>A0A6P0HHQ4_9ACTN</name>